<sequence>MSLSSLGITNADFINGPLADLEVSVTVTPVTETEDFRGNKTFTDGTPYAETVIFLQELDEKMREKFGVTEGKASLILYENTSNINVGDKITIVLGDGTYVFKVYNQIDRDGICRVSVLYYWGAG</sequence>
<evidence type="ECO:0000313" key="2">
    <source>
        <dbReference type="EMBL" id="QJI01665.1"/>
    </source>
</evidence>
<reference evidence="2" key="1">
    <citation type="submission" date="2020-03" db="EMBL/GenBank/DDBJ databases">
        <title>The deep terrestrial virosphere.</title>
        <authorList>
            <person name="Holmfeldt K."/>
            <person name="Nilsson E."/>
            <person name="Simone D."/>
            <person name="Lopez-Fernandez M."/>
            <person name="Wu X."/>
            <person name="de Brujin I."/>
            <person name="Lundin D."/>
            <person name="Andersson A."/>
            <person name="Bertilsson S."/>
            <person name="Dopson M."/>
        </authorList>
    </citation>
    <scope>NUCLEOTIDE SEQUENCE</scope>
    <source>
        <strain evidence="1">MM415B02578</strain>
        <strain evidence="2">TM448B02675</strain>
    </source>
</reference>
<evidence type="ECO:0000313" key="1">
    <source>
        <dbReference type="EMBL" id="QJA89272.1"/>
    </source>
</evidence>
<dbReference type="AlphaFoldDB" id="A0A6M3XUL1"/>
<proteinExistence type="predicted"/>
<name>A0A6M3XUL1_9ZZZZ</name>
<gene>
    <name evidence="1" type="ORF">MM415B02578_0006</name>
    <name evidence="2" type="ORF">TM448B02675_0012</name>
</gene>
<dbReference type="EMBL" id="MT144940">
    <property type="protein sequence ID" value="QJI01665.1"/>
    <property type="molecule type" value="Genomic_DNA"/>
</dbReference>
<organism evidence="2">
    <name type="scientific">viral metagenome</name>
    <dbReference type="NCBI Taxonomy" id="1070528"/>
    <lineage>
        <taxon>unclassified sequences</taxon>
        <taxon>metagenomes</taxon>
        <taxon>organismal metagenomes</taxon>
    </lineage>
</organism>
<accession>A0A6M3XUL1</accession>
<dbReference type="EMBL" id="MT142835">
    <property type="protein sequence ID" value="QJA89272.1"/>
    <property type="molecule type" value="Genomic_DNA"/>
</dbReference>
<protein>
    <submittedName>
        <fullName evidence="2">Uncharacterized protein</fullName>
    </submittedName>
</protein>